<comment type="similarity">
    <text evidence="9">Belongs to the helicase family.</text>
</comment>
<dbReference type="InterPro" id="IPR049163">
    <property type="entry name" value="Pif1-like_2B_dom"/>
</dbReference>
<evidence type="ECO:0000256" key="4">
    <source>
        <dbReference type="ARBA" id="ARBA00022806"/>
    </source>
</evidence>
<dbReference type="InterPro" id="IPR010285">
    <property type="entry name" value="DNA_helicase_pif1-like_DEAD"/>
</dbReference>
<keyword evidence="2 9" id="KW-0227">DNA damage</keyword>
<dbReference type="Proteomes" id="UP001054837">
    <property type="component" value="Unassembled WGS sequence"/>
</dbReference>
<accession>A0AAV4RRC1</accession>
<evidence type="ECO:0000256" key="1">
    <source>
        <dbReference type="ARBA" id="ARBA00022741"/>
    </source>
</evidence>
<keyword evidence="12" id="KW-1185">Reference proteome</keyword>
<dbReference type="InterPro" id="IPR027417">
    <property type="entry name" value="P-loop_NTPase"/>
</dbReference>
<reference evidence="11 12" key="1">
    <citation type="submission" date="2021-06" db="EMBL/GenBank/DDBJ databases">
        <title>Caerostris darwini draft genome.</title>
        <authorList>
            <person name="Kono N."/>
            <person name="Arakawa K."/>
        </authorList>
    </citation>
    <scope>NUCLEOTIDE SEQUENCE [LARGE SCALE GENOMIC DNA]</scope>
</reference>
<keyword evidence="6" id="KW-0238">DNA-binding</keyword>
<dbReference type="PANTHER" id="PTHR47642:SF5">
    <property type="entry name" value="ATP-DEPENDENT DNA HELICASE"/>
    <property type="match status" value="1"/>
</dbReference>
<dbReference type="Pfam" id="PF05970">
    <property type="entry name" value="PIF1"/>
    <property type="match status" value="1"/>
</dbReference>
<keyword evidence="5 9" id="KW-0067">ATP-binding</keyword>
<dbReference type="GO" id="GO:0000723">
    <property type="term" value="P:telomere maintenance"/>
    <property type="evidence" value="ECO:0007669"/>
    <property type="project" value="InterPro"/>
</dbReference>
<dbReference type="EMBL" id="BPLQ01006636">
    <property type="protein sequence ID" value="GIY24094.1"/>
    <property type="molecule type" value="Genomic_DNA"/>
</dbReference>
<evidence type="ECO:0000256" key="6">
    <source>
        <dbReference type="ARBA" id="ARBA00023125"/>
    </source>
</evidence>
<evidence type="ECO:0000256" key="3">
    <source>
        <dbReference type="ARBA" id="ARBA00022801"/>
    </source>
</evidence>
<organism evidence="11 12">
    <name type="scientific">Caerostris darwini</name>
    <dbReference type="NCBI Taxonomy" id="1538125"/>
    <lineage>
        <taxon>Eukaryota</taxon>
        <taxon>Metazoa</taxon>
        <taxon>Ecdysozoa</taxon>
        <taxon>Arthropoda</taxon>
        <taxon>Chelicerata</taxon>
        <taxon>Arachnida</taxon>
        <taxon>Araneae</taxon>
        <taxon>Araneomorphae</taxon>
        <taxon>Entelegynae</taxon>
        <taxon>Araneoidea</taxon>
        <taxon>Araneidae</taxon>
        <taxon>Caerostris</taxon>
    </lineage>
</organism>
<dbReference type="GO" id="GO:0016787">
    <property type="term" value="F:hydrolase activity"/>
    <property type="evidence" value="ECO:0007669"/>
    <property type="project" value="UniProtKB-KW"/>
</dbReference>
<dbReference type="SUPFAM" id="SSF52540">
    <property type="entry name" value="P-loop containing nucleoside triphosphate hydrolases"/>
    <property type="match status" value="2"/>
</dbReference>
<name>A0AAV4RRC1_9ARAC</name>
<dbReference type="GO" id="GO:0005524">
    <property type="term" value="F:ATP binding"/>
    <property type="evidence" value="ECO:0007669"/>
    <property type="project" value="UniProtKB-KW"/>
</dbReference>
<evidence type="ECO:0000313" key="12">
    <source>
        <dbReference type="Proteomes" id="UP001054837"/>
    </source>
</evidence>
<dbReference type="InterPro" id="IPR051055">
    <property type="entry name" value="PIF1_helicase"/>
</dbReference>
<keyword evidence="1 9" id="KW-0547">Nucleotide-binding</keyword>
<dbReference type="Pfam" id="PF21530">
    <property type="entry name" value="Pif1_2B_dom"/>
    <property type="match status" value="1"/>
</dbReference>
<sequence>MSLTEFAMLFEPFYPKKVSETEESIDHDAYEEQPHIRRPLIMLSDGSKMVVRNVPAVVRVPYFVATSDPENFFYSLLVQYMPYRSETELLEGFNNAKEAFLARENRLKETSRHMRQHRERDQQLENAFIQVHAFEILEQPEIINPEAEEEELPDTEMSNDQFQSAQQAMNIDQRQLFILITESIKNQLNDGNEREKIFVTGGAGTGKTFLFNLLKNQVNRCYGKSVVKVGALTGVAARLIGGSTLHRLLKLPVQKDGVIVSMSLLTGNYLRVMRQLWQNVEFLFIDEISMVPYEMLCMIDSRLRQLKSPNACFGGINVLLFGDLMQLPPVRGHQVFRQPEHMKPATHLWRQFRLVELKQNMRQQGDTTFIDVLNALRVGELTSGHFEILLEKVSTDTSNEFSIEKALRIYPTNDQVARHNEKVLQSFEDKGTVIYTIKAQDQLIDAKRNLGNKDLDSVIPNDINKTGGLPEVLKIFVGAKVMLRSNIDVSKGLVNGNMGFITEIIRTNFRRDQVYTEDIPSVRINFGSDGAHVIKPISIQFPAKYSYGTAERRMLPLILSWASTVHKKSLF</sequence>
<keyword evidence="9" id="KW-0233">DNA recombination</keyword>
<gene>
    <name evidence="11" type="primary">pif1</name>
    <name evidence="11" type="ORF">CDAR_578931</name>
</gene>
<evidence type="ECO:0000259" key="10">
    <source>
        <dbReference type="SMART" id="SM00382"/>
    </source>
</evidence>
<comment type="cofactor">
    <cofactor evidence="9">
        <name>Mg(2+)</name>
        <dbReference type="ChEBI" id="CHEBI:18420"/>
    </cofactor>
</comment>
<evidence type="ECO:0000256" key="9">
    <source>
        <dbReference type="RuleBase" id="RU363044"/>
    </source>
</evidence>
<dbReference type="SMART" id="SM00382">
    <property type="entry name" value="AAA"/>
    <property type="match status" value="1"/>
</dbReference>
<keyword evidence="4 9" id="KW-0347">Helicase</keyword>
<dbReference type="PANTHER" id="PTHR47642">
    <property type="entry name" value="ATP-DEPENDENT DNA HELICASE"/>
    <property type="match status" value="1"/>
</dbReference>
<keyword evidence="3 9" id="KW-0378">Hydrolase</keyword>
<dbReference type="EC" id="5.6.2.3" evidence="9"/>
<dbReference type="GO" id="GO:0006310">
    <property type="term" value="P:DNA recombination"/>
    <property type="evidence" value="ECO:0007669"/>
    <property type="project" value="UniProtKB-KW"/>
</dbReference>
<feature type="domain" description="AAA+ ATPase" evidence="10">
    <location>
        <begin position="193"/>
        <end position="340"/>
    </location>
</feature>
<evidence type="ECO:0000256" key="5">
    <source>
        <dbReference type="ARBA" id="ARBA00022840"/>
    </source>
</evidence>
<keyword evidence="7 9" id="KW-0234">DNA repair</keyword>
<keyword evidence="8" id="KW-0413">Isomerase</keyword>
<proteinExistence type="inferred from homology"/>
<dbReference type="InterPro" id="IPR003593">
    <property type="entry name" value="AAA+_ATPase"/>
</dbReference>
<dbReference type="Gene3D" id="3.40.50.300">
    <property type="entry name" value="P-loop containing nucleotide triphosphate hydrolases"/>
    <property type="match status" value="1"/>
</dbReference>
<evidence type="ECO:0000256" key="8">
    <source>
        <dbReference type="ARBA" id="ARBA00023235"/>
    </source>
</evidence>
<dbReference type="GO" id="GO:0043139">
    <property type="term" value="F:5'-3' DNA helicase activity"/>
    <property type="evidence" value="ECO:0007669"/>
    <property type="project" value="UniProtKB-EC"/>
</dbReference>
<comment type="catalytic activity">
    <reaction evidence="9">
        <text>ATP + H2O = ADP + phosphate + H(+)</text>
        <dbReference type="Rhea" id="RHEA:13065"/>
        <dbReference type="ChEBI" id="CHEBI:15377"/>
        <dbReference type="ChEBI" id="CHEBI:15378"/>
        <dbReference type="ChEBI" id="CHEBI:30616"/>
        <dbReference type="ChEBI" id="CHEBI:43474"/>
        <dbReference type="ChEBI" id="CHEBI:456216"/>
        <dbReference type="EC" id="5.6.2.3"/>
    </reaction>
</comment>
<protein>
    <recommendedName>
        <fullName evidence="9">ATP-dependent DNA helicase</fullName>
        <ecNumber evidence="9">5.6.2.3</ecNumber>
    </recommendedName>
</protein>
<evidence type="ECO:0000256" key="7">
    <source>
        <dbReference type="ARBA" id="ARBA00023204"/>
    </source>
</evidence>
<evidence type="ECO:0000256" key="2">
    <source>
        <dbReference type="ARBA" id="ARBA00022763"/>
    </source>
</evidence>
<evidence type="ECO:0000313" key="11">
    <source>
        <dbReference type="EMBL" id="GIY24094.1"/>
    </source>
</evidence>
<comment type="caution">
    <text evidence="11">The sequence shown here is derived from an EMBL/GenBank/DDBJ whole genome shotgun (WGS) entry which is preliminary data.</text>
</comment>
<dbReference type="AlphaFoldDB" id="A0AAV4RRC1"/>
<dbReference type="GO" id="GO:0006281">
    <property type="term" value="P:DNA repair"/>
    <property type="evidence" value="ECO:0007669"/>
    <property type="project" value="UniProtKB-KW"/>
</dbReference>